<dbReference type="InterPro" id="IPR046977">
    <property type="entry name" value="RsmC/RlmG"/>
</dbReference>
<evidence type="ECO:0000256" key="1">
    <source>
        <dbReference type="ARBA" id="ARBA00022490"/>
    </source>
</evidence>
<dbReference type="Pfam" id="PF05175">
    <property type="entry name" value="MTS"/>
    <property type="match status" value="1"/>
</dbReference>
<feature type="domain" description="Methyltransferase small" evidence="6">
    <location>
        <begin position="157"/>
        <end position="319"/>
    </location>
</feature>
<evidence type="ECO:0000259" key="6">
    <source>
        <dbReference type="Pfam" id="PF05175"/>
    </source>
</evidence>
<dbReference type="InterPro" id="IPR002052">
    <property type="entry name" value="DNA_methylase_N6_adenine_CS"/>
</dbReference>
<dbReference type="EMBL" id="CP015230">
    <property type="protein sequence ID" value="ANP41519.1"/>
    <property type="molecule type" value="Genomic_DNA"/>
</dbReference>
<evidence type="ECO:0000256" key="3">
    <source>
        <dbReference type="ARBA" id="ARBA00022603"/>
    </source>
</evidence>
<keyword evidence="5" id="KW-0949">S-adenosyl-L-methionine</keyword>
<keyword evidence="1" id="KW-0963">Cytoplasm</keyword>
<dbReference type="STRING" id="1265309.K529_012145"/>
<dbReference type="PROSITE" id="PS00092">
    <property type="entry name" value="N6_MTASE"/>
    <property type="match status" value="1"/>
</dbReference>
<sequence length="328" mass="34868">MSQRLSLAVHSGDFAVPETGRIAVFLPREGHDLSALPQGQLEVIQPLKPENDYWTARGLTCVAEAEAGATYAAAVVFIPRAKPFARQLVAQAVAATQGPVLIDGVKTDGIDSLLKELKKRTTPSAATSKAHGKAFCIEGGLDLSDWILGSQVVSGGFVTAPGVFSADGIDPASALLAQALPAKLGKEVADLGAGWGYLSAQILGRETVETLHLVEADHIALTCARRNVDDARAQFHWADARQWGVKGSLDAVVMNPPFHTGRAAEPALGQAFIANAARLLKPAGQLWLVANRHLPYETPLNEAFASLTEVAGDNRFKILHAARPRRSR</sequence>
<dbReference type="PANTHER" id="PTHR47816">
    <property type="entry name" value="RIBOSOMAL RNA SMALL SUBUNIT METHYLTRANSFERASE C"/>
    <property type="match status" value="1"/>
</dbReference>
<evidence type="ECO:0000256" key="5">
    <source>
        <dbReference type="ARBA" id="ARBA00022691"/>
    </source>
</evidence>
<dbReference type="KEGG" id="rmb:K529_012145"/>
<dbReference type="GeneID" id="28250597"/>
<evidence type="ECO:0000313" key="8">
    <source>
        <dbReference type="Proteomes" id="UP000013243"/>
    </source>
</evidence>
<name>A0A1B1A4L2_9RHOB</name>
<dbReference type="SUPFAM" id="SSF53335">
    <property type="entry name" value="S-adenosyl-L-methionine-dependent methyltransferases"/>
    <property type="match status" value="1"/>
</dbReference>
<dbReference type="GO" id="GO:0006364">
    <property type="term" value="P:rRNA processing"/>
    <property type="evidence" value="ECO:0007669"/>
    <property type="project" value="UniProtKB-KW"/>
</dbReference>
<dbReference type="PANTHER" id="PTHR47816:SF4">
    <property type="entry name" value="RIBOSOMAL RNA SMALL SUBUNIT METHYLTRANSFERASE C"/>
    <property type="match status" value="1"/>
</dbReference>
<dbReference type="InterPro" id="IPR007848">
    <property type="entry name" value="Small_mtfrase_dom"/>
</dbReference>
<evidence type="ECO:0000256" key="2">
    <source>
        <dbReference type="ARBA" id="ARBA00022552"/>
    </source>
</evidence>
<keyword evidence="4" id="KW-0808">Transferase</keyword>
<dbReference type="Proteomes" id="UP000013243">
    <property type="component" value="Chromosome"/>
</dbReference>
<dbReference type="CDD" id="cd02440">
    <property type="entry name" value="AdoMet_MTases"/>
    <property type="match status" value="1"/>
</dbReference>
<evidence type="ECO:0000313" key="7">
    <source>
        <dbReference type="EMBL" id="ANP41519.1"/>
    </source>
</evidence>
<dbReference type="OrthoDB" id="9816072at2"/>
<dbReference type="AlphaFoldDB" id="A0A1B1A4L2"/>
<dbReference type="GO" id="GO:0008757">
    <property type="term" value="F:S-adenosylmethionine-dependent methyltransferase activity"/>
    <property type="evidence" value="ECO:0007669"/>
    <property type="project" value="InterPro"/>
</dbReference>
<keyword evidence="3" id="KW-0489">Methyltransferase</keyword>
<dbReference type="Gene3D" id="3.40.50.150">
    <property type="entry name" value="Vaccinia Virus protein VP39"/>
    <property type="match status" value="2"/>
</dbReference>
<accession>A0A1B1A4L2</accession>
<dbReference type="RefSeq" id="WP_005629962.1">
    <property type="nucleotide sequence ID" value="NZ_CP015230.1"/>
</dbReference>
<protein>
    <submittedName>
        <fullName evidence="7">MFS transporter</fullName>
    </submittedName>
</protein>
<evidence type="ECO:0000256" key="4">
    <source>
        <dbReference type="ARBA" id="ARBA00022679"/>
    </source>
</evidence>
<dbReference type="GO" id="GO:0008170">
    <property type="term" value="F:N-methyltransferase activity"/>
    <property type="evidence" value="ECO:0007669"/>
    <property type="project" value="UniProtKB-ARBA"/>
</dbReference>
<gene>
    <name evidence="7" type="ORF">K529_012145</name>
</gene>
<proteinExistence type="predicted"/>
<dbReference type="GO" id="GO:0032259">
    <property type="term" value="P:methylation"/>
    <property type="evidence" value="ECO:0007669"/>
    <property type="project" value="UniProtKB-KW"/>
</dbReference>
<reference evidence="7 8" key="1">
    <citation type="journal article" date="2016" name="ISME J.">
        <title>Global occurrence and heterogeneity of the Roseobacter-clade species Ruegeria mobilis.</title>
        <authorList>
            <person name="Sonnenschein E."/>
            <person name="Gram L."/>
        </authorList>
    </citation>
    <scope>NUCLEOTIDE SEQUENCE [LARGE SCALE GENOMIC DNA]</scope>
    <source>
        <strain evidence="7 8">F1926</strain>
    </source>
</reference>
<keyword evidence="2" id="KW-0698">rRNA processing</keyword>
<organism evidence="7 8">
    <name type="scientific">Tritonibacter mobilis F1926</name>
    <dbReference type="NCBI Taxonomy" id="1265309"/>
    <lineage>
        <taxon>Bacteria</taxon>
        <taxon>Pseudomonadati</taxon>
        <taxon>Pseudomonadota</taxon>
        <taxon>Alphaproteobacteria</taxon>
        <taxon>Rhodobacterales</taxon>
        <taxon>Paracoccaceae</taxon>
        <taxon>Tritonibacter</taxon>
    </lineage>
</organism>
<dbReference type="GO" id="GO:0003676">
    <property type="term" value="F:nucleic acid binding"/>
    <property type="evidence" value="ECO:0007669"/>
    <property type="project" value="InterPro"/>
</dbReference>
<dbReference type="InterPro" id="IPR029063">
    <property type="entry name" value="SAM-dependent_MTases_sf"/>
</dbReference>